<proteinExistence type="predicted"/>
<keyword evidence="4" id="KW-1185">Reference proteome</keyword>
<evidence type="ECO:0000313" key="4">
    <source>
        <dbReference type="Proteomes" id="UP000299102"/>
    </source>
</evidence>
<feature type="region of interest" description="Disordered" evidence="1">
    <location>
        <begin position="142"/>
        <end position="167"/>
    </location>
</feature>
<accession>A0A4C1ZC03</accession>
<feature type="transmembrane region" description="Helical" evidence="2">
    <location>
        <begin position="77"/>
        <end position="99"/>
    </location>
</feature>
<evidence type="ECO:0000256" key="1">
    <source>
        <dbReference type="SAM" id="MobiDB-lite"/>
    </source>
</evidence>
<dbReference type="Proteomes" id="UP000299102">
    <property type="component" value="Unassembled WGS sequence"/>
</dbReference>
<feature type="compositionally biased region" description="Basic and acidic residues" evidence="1">
    <location>
        <begin position="158"/>
        <end position="167"/>
    </location>
</feature>
<reference evidence="3 4" key="1">
    <citation type="journal article" date="2019" name="Commun. Biol.">
        <title>The bagworm genome reveals a unique fibroin gene that provides high tensile strength.</title>
        <authorList>
            <person name="Kono N."/>
            <person name="Nakamura H."/>
            <person name="Ohtoshi R."/>
            <person name="Tomita M."/>
            <person name="Numata K."/>
            <person name="Arakawa K."/>
        </authorList>
    </citation>
    <scope>NUCLEOTIDE SEQUENCE [LARGE SCALE GENOMIC DNA]</scope>
</reference>
<gene>
    <name evidence="3" type="ORF">EVAR_65269_1</name>
</gene>
<keyword evidence="2" id="KW-0812">Transmembrane</keyword>
<dbReference type="EMBL" id="BGZK01001703">
    <property type="protein sequence ID" value="GBP84872.1"/>
    <property type="molecule type" value="Genomic_DNA"/>
</dbReference>
<evidence type="ECO:0000256" key="2">
    <source>
        <dbReference type="SAM" id="Phobius"/>
    </source>
</evidence>
<keyword evidence="2" id="KW-0472">Membrane</keyword>
<dbReference type="AlphaFoldDB" id="A0A4C1ZC03"/>
<sequence length="167" mass="18184">MRRRRTDGLADVFGRSVAASGGRSTRRTAPRGCPPPAATTGAPSRGRAPTCDSGNNIDYREVHASCASHYVTSFIELMSIICMDIAAFITAMLTVGVTLESKLRAKAGSRLKVETGTKIEREQRLELKRKLLSEPRVGLRSKPELKLGSGSKGRLKRGLGEENRCKR</sequence>
<comment type="caution">
    <text evidence="3">The sequence shown here is derived from an EMBL/GenBank/DDBJ whole genome shotgun (WGS) entry which is preliminary data.</text>
</comment>
<keyword evidence="2" id="KW-1133">Transmembrane helix</keyword>
<feature type="region of interest" description="Disordered" evidence="1">
    <location>
        <begin position="18"/>
        <end position="49"/>
    </location>
</feature>
<evidence type="ECO:0000313" key="3">
    <source>
        <dbReference type="EMBL" id="GBP84872.1"/>
    </source>
</evidence>
<protein>
    <submittedName>
        <fullName evidence="3">Uncharacterized protein</fullName>
    </submittedName>
</protein>
<name>A0A4C1ZC03_EUMVA</name>
<organism evidence="3 4">
    <name type="scientific">Eumeta variegata</name>
    <name type="common">Bagworm moth</name>
    <name type="synonym">Eumeta japonica</name>
    <dbReference type="NCBI Taxonomy" id="151549"/>
    <lineage>
        <taxon>Eukaryota</taxon>
        <taxon>Metazoa</taxon>
        <taxon>Ecdysozoa</taxon>
        <taxon>Arthropoda</taxon>
        <taxon>Hexapoda</taxon>
        <taxon>Insecta</taxon>
        <taxon>Pterygota</taxon>
        <taxon>Neoptera</taxon>
        <taxon>Endopterygota</taxon>
        <taxon>Lepidoptera</taxon>
        <taxon>Glossata</taxon>
        <taxon>Ditrysia</taxon>
        <taxon>Tineoidea</taxon>
        <taxon>Psychidae</taxon>
        <taxon>Oiketicinae</taxon>
        <taxon>Eumeta</taxon>
    </lineage>
</organism>